<name>A0A2R8B860_9RHOB</name>
<organism evidence="1 2">
    <name type="scientific">Albidovulum aquaemixtae</name>
    <dbReference type="NCBI Taxonomy" id="1542388"/>
    <lineage>
        <taxon>Bacteria</taxon>
        <taxon>Pseudomonadati</taxon>
        <taxon>Pseudomonadota</taxon>
        <taxon>Alphaproteobacteria</taxon>
        <taxon>Rhodobacterales</taxon>
        <taxon>Paracoccaceae</taxon>
        <taxon>Albidovulum</taxon>
    </lineage>
</organism>
<dbReference type="Pfam" id="PF05159">
    <property type="entry name" value="Capsule_synth"/>
    <property type="match status" value="3"/>
</dbReference>
<dbReference type="RefSeq" id="WP_108852974.1">
    <property type="nucleotide sequence ID" value="NZ_OMOQ01000001.1"/>
</dbReference>
<proteinExistence type="predicted"/>
<protein>
    <recommendedName>
        <fullName evidence="3">Capsule polysaccharide biosynthesis protein</fullName>
    </recommendedName>
</protein>
<dbReference type="GO" id="GO:0015774">
    <property type="term" value="P:polysaccharide transport"/>
    <property type="evidence" value="ECO:0007669"/>
    <property type="project" value="InterPro"/>
</dbReference>
<reference evidence="1 2" key="1">
    <citation type="submission" date="2018-03" db="EMBL/GenBank/DDBJ databases">
        <authorList>
            <person name="Keele B.F."/>
        </authorList>
    </citation>
    <scope>NUCLEOTIDE SEQUENCE [LARGE SCALE GENOMIC DNA]</scope>
    <source>
        <strain evidence="1 2">CECT 8626</strain>
    </source>
</reference>
<dbReference type="CDD" id="cd16440">
    <property type="entry name" value="beta_Kdo_transferase_KpsC_1"/>
    <property type="match status" value="1"/>
</dbReference>
<sequence length="684" mass="75817">MPSPPRDEADRGARQPLYVFSGGFLTQPRIRRILTLAGYDIRVGKPSGQADRIAVWGRSPTAPRGEAVSDWTDAHLIRVEDAFLRSVHPKRVGGDAPIGLLIDPVGVHFDSSTPSRLEEILASEPLDDGAVLQRARDGMARIKTSHLSKYNNFDLDLDVPDPGYVLVIDQTRGDASVLHGGATESTFREMLAYAEIEHPGQRIVIKTHPETAAGARQGYYDESQAHGRISLLSDPVSPWSLLEGAIAVYTVSSQLGFEAILSGHRPRVFGQPFYSGWGLTQDENPVPRRTRKLTKAQLFAGAMIHAPTWYDPCRDRLCSFEEAADQIEAEVRTWREDRRGYVAVGMRLWKRAHLQRSFGRHRRLVFTDDPTRAVKRAATEGRDLMVWAGRETDQLRDLAAGQVLRRVEDGFLRSRGLGAELVPPLSLVTDRSGIYYDPARESDLERLITAGPPPGGEVRAERLMARLIRQGLTKYTPDEVDMPDMPRGRRILVPGQVEDDASIRLGAGRETTNRALLERVRAENSDAVIIFKPHPDVVAGLRPGHLPEPEARSYADVVAERAPPAKLIEAVNEVWTISSGMGFEALIRGKPVTCLGTPFYAGWGLTRDLFPPPSRRSARPTIAALVHAAIIAYPRYSDPVSGLPCPAELIADRLADRDIPHPGRQNRLLAKLQGMFASQSWLWR</sequence>
<keyword evidence="2" id="KW-1185">Reference proteome</keyword>
<evidence type="ECO:0000313" key="2">
    <source>
        <dbReference type="Proteomes" id="UP000244924"/>
    </source>
</evidence>
<accession>A0A2R8B860</accession>
<gene>
    <name evidence="1" type="ORF">DEA8626_02215</name>
</gene>
<dbReference type="CDD" id="cd16439">
    <property type="entry name" value="beta_Kdo_transferase_KpsC_2"/>
    <property type="match status" value="1"/>
</dbReference>
<dbReference type="InterPro" id="IPR007833">
    <property type="entry name" value="Capsule_polysaccharide_synth"/>
</dbReference>
<dbReference type="OrthoDB" id="543755at2"/>
<evidence type="ECO:0008006" key="3">
    <source>
        <dbReference type="Google" id="ProtNLM"/>
    </source>
</evidence>
<dbReference type="AlphaFoldDB" id="A0A2R8B860"/>
<dbReference type="EMBL" id="OMOQ01000001">
    <property type="protein sequence ID" value="SPH18673.1"/>
    <property type="molecule type" value="Genomic_DNA"/>
</dbReference>
<evidence type="ECO:0000313" key="1">
    <source>
        <dbReference type="EMBL" id="SPH18673.1"/>
    </source>
</evidence>
<dbReference type="Proteomes" id="UP000244924">
    <property type="component" value="Unassembled WGS sequence"/>
</dbReference>
<dbReference type="GO" id="GO:0000271">
    <property type="term" value="P:polysaccharide biosynthetic process"/>
    <property type="evidence" value="ECO:0007669"/>
    <property type="project" value="InterPro"/>
</dbReference>